<dbReference type="Pfam" id="PF01966">
    <property type="entry name" value="HD"/>
    <property type="match status" value="1"/>
</dbReference>
<evidence type="ECO:0000259" key="1">
    <source>
        <dbReference type="Pfam" id="PF01966"/>
    </source>
</evidence>
<dbReference type="AlphaFoldDB" id="A0A955I8A1"/>
<dbReference type="InterPro" id="IPR003607">
    <property type="entry name" value="HD/PDEase_dom"/>
</dbReference>
<feature type="domain" description="HD" evidence="1">
    <location>
        <begin position="23"/>
        <end position="140"/>
    </location>
</feature>
<sequence>MIDYMTIIKKYISEEEQLYDIYMSHVERVADRAVVIAQRIGLSRLEQEFIYDAGMLHDIGVVEVYAPDIGCNGGLPYIQHLIVGKRILDEEGMPHHGNVALRHCSPKFTMDNIKRRKIPLPEGNYLPQNIYEIIISYADLFYTKNPCYQGKCRCLEEVLPMVDRYEKGSSDEVYEYALEFGELFLPEL</sequence>
<organism evidence="2 3">
    <name type="scientific">Candidatus Dojkabacteria bacterium</name>
    <dbReference type="NCBI Taxonomy" id="2099670"/>
    <lineage>
        <taxon>Bacteria</taxon>
        <taxon>Candidatus Dojkabacteria</taxon>
    </lineage>
</organism>
<gene>
    <name evidence="2" type="ORF">KC685_00070</name>
</gene>
<reference evidence="2" key="1">
    <citation type="submission" date="2020-04" db="EMBL/GenBank/DDBJ databases">
        <authorList>
            <person name="Zhang T."/>
        </authorList>
    </citation>
    <scope>NUCLEOTIDE SEQUENCE</scope>
    <source>
        <strain evidence="2">HKST-UBA17</strain>
    </source>
</reference>
<dbReference type="InterPro" id="IPR006674">
    <property type="entry name" value="HD_domain"/>
</dbReference>
<dbReference type="Gene3D" id="1.10.3210.10">
    <property type="entry name" value="Hypothetical protein af1432"/>
    <property type="match status" value="1"/>
</dbReference>
<dbReference type="EMBL" id="JAGQLN010000001">
    <property type="protein sequence ID" value="MCA9376303.1"/>
    <property type="molecule type" value="Genomic_DNA"/>
</dbReference>
<dbReference type="SUPFAM" id="SSF109604">
    <property type="entry name" value="HD-domain/PDEase-like"/>
    <property type="match status" value="1"/>
</dbReference>
<protein>
    <submittedName>
        <fullName evidence="2">Phosphohydrolase</fullName>
    </submittedName>
</protein>
<evidence type="ECO:0000313" key="2">
    <source>
        <dbReference type="EMBL" id="MCA9376303.1"/>
    </source>
</evidence>
<accession>A0A955I8A1</accession>
<comment type="caution">
    <text evidence="2">The sequence shown here is derived from an EMBL/GenBank/DDBJ whole genome shotgun (WGS) entry which is preliminary data.</text>
</comment>
<dbReference type="Proteomes" id="UP000741282">
    <property type="component" value="Unassembled WGS sequence"/>
</dbReference>
<reference evidence="2" key="2">
    <citation type="journal article" date="2021" name="Microbiome">
        <title>Successional dynamics and alternative stable states in a saline activated sludge microbial community over 9 years.</title>
        <authorList>
            <person name="Wang Y."/>
            <person name="Ye J."/>
            <person name="Ju F."/>
            <person name="Liu L."/>
            <person name="Boyd J.A."/>
            <person name="Deng Y."/>
            <person name="Parks D.H."/>
            <person name="Jiang X."/>
            <person name="Yin X."/>
            <person name="Woodcroft B.J."/>
            <person name="Tyson G.W."/>
            <person name="Hugenholtz P."/>
            <person name="Polz M.F."/>
            <person name="Zhang T."/>
        </authorList>
    </citation>
    <scope>NUCLEOTIDE SEQUENCE</scope>
    <source>
        <strain evidence="2">HKST-UBA17</strain>
    </source>
</reference>
<dbReference type="CDD" id="cd00077">
    <property type="entry name" value="HDc"/>
    <property type="match status" value="1"/>
</dbReference>
<name>A0A955I8A1_9BACT</name>
<evidence type="ECO:0000313" key="3">
    <source>
        <dbReference type="Proteomes" id="UP000741282"/>
    </source>
</evidence>
<proteinExistence type="predicted"/>